<evidence type="ECO:0000313" key="2">
    <source>
        <dbReference type="EMBL" id="WXA90639.1"/>
    </source>
</evidence>
<proteinExistence type="predicted"/>
<organism evidence="2 3">
    <name type="scientific">Pendulispora brunnea</name>
    <dbReference type="NCBI Taxonomy" id="2905690"/>
    <lineage>
        <taxon>Bacteria</taxon>
        <taxon>Pseudomonadati</taxon>
        <taxon>Myxococcota</taxon>
        <taxon>Myxococcia</taxon>
        <taxon>Myxococcales</taxon>
        <taxon>Sorangiineae</taxon>
        <taxon>Pendulisporaceae</taxon>
        <taxon>Pendulispora</taxon>
    </lineage>
</organism>
<feature type="region of interest" description="Disordered" evidence="1">
    <location>
        <begin position="53"/>
        <end position="110"/>
    </location>
</feature>
<evidence type="ECO:0000256" key="1">
    <source>
        <dbReference type="SAM" id="MobiDB-lite"/>
    </source>
</evidence>
<feature type="compositionally biased region" description="Low complexity" evidence="1">
    <location>
        <begin position="70"/>
        <end position="80"/>
    </location>
</feature>
<dbReference type="RefSeq" id="WP_394841257.1">
    <property type="nucleotide sequence ID" value="NZ_CP089982.1"/>
</dbReference>
<evidence type="ECO:0000313" key="3">
    <source>
        <dbReference type="Proteomes" id="UP001379533"/>
    </source>
</evidence>
<dbReference type="Proteomes" id="UP001379533">
    <property type="component" value="Chromosome"/>
</dbReference>
<dbReference type="EMBL" id="CP089982">
    <property type="protein sequence ID" value="WXA90639.1"/>
    <property type="molecule type" value="Genomic_DNA"/>
</dbReference>
<name>A0ABZ2K1L4_9BACT</name>
<reference evidence="2 3" key="1">
    <citation type="submission" date="2021-12" db="EMBL/GenBank/DDBJ databases">
        <title>Discovery of the Pendulisporaceae a myxobacterial family with distinct sporulation behavior and unique specialized metabolism.</title>
        <authorList>
            <person name="Garcia R."/>
            <person name="Popoff A."/>
            <person name="Bader C.D."/>
            <person name="Loehr J."/>
            <person name="Walesch S."/>
            <person name="Walt C."/>
            <person name="Boldt J."/>
            <person name="Bunk B."/>
            <person name="Haeckl F.J.F.P.J."/>
            <person name="Gunesch A.P."/>
            <person name="Birkelbach J."/>
            <person name="Nuebel U."/>
            <person name="Pietschmann T."/>
            <person name="Bach T."/>
            <person name="Mueller R."/>
        </authorList>
    </citation>
    <scope>NUCLEOTIDE SEQUENCE [LARGE SCALE GENOMIC DNA]</scope>
    <source>
        <strain evidence="2 3">MSr12523</strain>
    </source>
</reference>
<keyword evidence="3" id="KW-1185">Reference proteome</keyword>
<protein>
    <submittedName>
        <fullName evidence="2">Uncharacterized protein</fullName>
    </submittedName>
</protein>
<sequence>MRTIIQLGSNGNDETGNLPVSASTMAHDAHDVWVRRLDRLALECLEVPVAADGANDRGAKPRGGWPFFEAPSSAPAPAQPRRGRGLKALPADRQASPRRRRRESEETRAAVERATAGFVCAFM</sequence>
<gene>
    <name evidence="2" type="ORF">LZC95_29830</name>
</gene>
<accession>A0ABZ2K1L4</accession>